<dbReference type="Gene3D" id="3.90.1150.10">
    <property type="entry name" value="Aspartate Aminotransferase, domain 1"/>
    <property type="match status" value="1"/>
</dbReference>
<accession>A0A515EKV8</accession>
<name>A0A515EKV8_9BURK</name>
<evidence type="ECO:0008006" key="3">
    <source>
        <dbReference type="Google" id="ProtNLM"/>
    </source>
</evidence>
<dbReference type="Proteomes" id="UP000317365">
    <property type="component" value="Chromosome"/>
</dbReference>
<reference evidence="2" key="2">
    <citation type="journal article" date="2020" name="Int. J. Syst. Evol. Microbiol.">
        <title>Genomic insights into a novel species Rhodoferax aquaticus sp. nov., isolated from freshwater.</title>
        <authorList>
            <person name="Li T."/>
            <person name="Zhuo Y."/>
            <person name="Jin C.Z."/>
            <person name="Wu X."/>
            <person name="Ko S.R."/>
            <person name="Jin F.J."/>
            <person name="Ahn C.Y."/>
            <person name="Oh H.M."/>
            <person name="Lee H.G."/>
            <person name="Jin L."/>
        </authorList>
    </citation>
    <scope>NUCLEOTIDE SEQUENCE [LARGE SCALE GENOMIC DNA]</scope>
    <source>
        <strain evidence="2">Gr-4</strain>
    </source>
</reference>
<keyword evidence="2" id="KW-1185">Reference proteome</keyword>
<dbReference type="AlphaFoldDB" id="A0A515EKV8"/>
<gene>
    <name evidence="1" type="ORF">EXZ61_03405</name>
</gene>
<proteinExistence type="predicted"/>
<dbReference type="InterPro" id="IPR015422">
    <property type="entry name" value="PyrdxlP-dep_Trfase_small"/>
</dbReference>
<protein>
    <recommendedName>
        <fullName evidence="3">PLP-dependent aminotransferase family protein</fullName>
    </recommendedName>
</protein>
<evidence type="ECO:0000313" key="1">
    <source>
        <dbReference type="EMBL" id="QDL53297.1"/>
    </source>
</evidence>
<evidence type="ECO:0000313" key="2">
    <source>
        <dbReference type="Proteomes" id="UP000317365"/>
    </source>
</evidence>
<organism evidence="1 2">
    <name type="scientific">Rhodoferax aquaticus</name>
    <dbReference type="NCBI Taxonomy" id="2527691"/>
    <lineage>
        <taxon>Bacteria</taxon>
        <taxon>Pseudomonadati</taxon>
        <taxon>Pseudomonadota</taxon>
        <taxon>Betaproteobacteria</taxon>
        <taxon>Burkholderiales</taxon>
        <taxon>Comamonadaceae</taxon>
        <taxon>Rhodoferax</taxon>
    </lineage>
</organism>
<dbReference type="KEGG" id="rhg:EXZ61_03405"/>
<sequence>MHLLHEMPADYPDQALSQRAHEAGLMLAPLSRYTMESKRRGWLLGYAGYDSTTLRMAVERLGVVCSLMGI</sequence>
<dbReference type="RefSeq" id="WP_142809032.1">
    <property type="nucleotide sequence ID" value="NZ_CP036282.1"/>
</dbReference>
<dbReference type="EMBL" id="CP036282">
    <property type="protein sequence ID" value="QDL53297.1"/>
    <property type="molecule type" value="Genomic_DNA"/>
</dbReference>
<reference evidence="2" key="1">
    <citation type="submission" date="2019-02" db="EMBL/GenBank/DDBJ databases">
        <title>Complete genome sequence of Rhodoferax sp. Gr-4.</title>
        <authorList>
            <person name="Jin L."/>
        </authorList>
    </citation>
    <scope>NUCLEOTIDE SEQUENCE [LARGE SCALE GENOMIC DNA]</scope>
    <source>
        <strain evidence="2">Gr-4</strain>
    </source>
</reference>